<proteinExistence type="predicted"/>
<reference evidence="1 2" key="1">
    <citation type="submission" date="2018-01" db="EMBL/GenBank/DDBJ databases">
        <title>Genome characterization of the sugarcane-associated fungus Trichoderma ghanense CCMA-1212 and their application in lignocelulose bioconversion.</title>
        <authorList>
            <person name="Steindorff A.S."/>
            <person name="Mendes T.D."/>
            <person name="Vilela E.S.D."/>
            <person name="Rodrigues D.S."/>
            <person name="Formighieri E.F."/>
            <person name="Melo I.S."/>
            <person name="Favaro L.C.L."/>
        </authorList>
    </citation>
    <scope>NUCLEOTIDE SEQUENCE [LARGE SCALE GENOMIC DNA]</scope>
    <source>
        <strain evidence="1 2">CCMA-1212</strain>
    </source>
</reference>
<protein>
    <submittedName>
        <fullName evidence="1">Uncharacterized protein</fullName>
    </submittedName>
</protein>
<dbReference type="GeneID" id="300574969"/>
<gene>
    <name evidence="1" type="ORF">CCMA1212_003163</name>
</gene>
<keyword evidence="2" id="KW-1185">Reference proteome</keyword>
<accession>A0ABY2H8R6</accession>
<comment type="caution">
    <text evidence="1">The sequence shown here is derived from an EMBL/GenBank/DDBJ whole genome shotgun (WGS) entry which is preliminary data.</text>
</comment>
<dbReference type="Proteomes" id="UP001642720">
    <property type="component" value="Unassembled WGS sequence"/>
</dbReference>
<name>A0ABY2H8R6_9HYPO</name>
<sequence length="229" mass="25112">MPSSFRETPMAKYWVFAEHTLNGERCWLVSRVLNESESPNVRLRMARIGGAVKHRERHMLFTHTSFLGDQATAELLPVATELSGNLPLANAIPLAASRVELGPRRTIVKILSMASGGGEIHGNLSGAVTDHVTSMEPCSRSLHTATFDEVLDPSACGTWDVDKETGRLFGHVVDGKVEATLAIIMPSGIVFRHAAAFLDLLLALRPQKAVIWKNNVRRVGFHRDNGVIE</sequence>
<evidence type="ECO:0000313" key="1">
    <source>
        <dbReference type="EMBL" id="TFB04732.1"/>
    </source>
</evidence>
<evidence type="ECO:0000313" key="2">
    <source>
        <dbReference type="Proteomes" id="UP001642720"/>
    </source>
</evidence>
<dbReference type="RefSeq" id="XP_073560933.1">
    <property type="nucleotide sequence ID" value="XM_073700519.1"/>
</dbReference>
<dbReference type="EMBL" id="PPTA01000003">
    <property type="protein sequence ID" value="TFB04732.1"/>
    <property type="molecule type" value="Genomic_DNA"/>
</dbReference>
<organism evidence="1 2">
    <name type="scientific">Trichoderma ghanense</name>
    <dbReference type="NCBI Taxonomy" id="65468"/>
    <lineage>
        <taxon>Eukaryota</taxon>
        <taxon>Fungi</taxon>
        <taxon>Dikarya</taxon>
        <taxon>Ascomycota</taxon>
        <taxon>Pezizomycotina</taxon>
        <taxon>Sordariomycetes</taxon>
        <taxon>Hypocreomycetidae</taxon>
        <taxon>Hypocreales</taxon>
        <taxon>Hypocreaceae</taxon>
        <taxon>Trichoderma</taxon>
    </lineage>
</organism>